<gene>
    <name evidence="7" type="ORF">BJY01DRAFT_260581</name>
</gene>
<evidence type="ECO:0000256" key="2">
    <source>
        <dbReference type="ARBA" id="ARBA00023125"/>
    </source>
</evidence>
<feature type="region of interest" description="Disordered" evidence="5">
    <location>
        <begin position="1"/>
        <end position="25"/>
    </location>
</feature>
<dbReference type="CDD" id="cd12148">
    <property type="entry name" value="fungal_TF_MHR"/>
    <property type="match status" value="1"/>
</dbReference>
<dbReference type="PANTHER" id="PTHR47785">
    <property type="entry name" value="ZN(II)2CYS6 TRANSCRIPTION FACTOR (EUROFUNG)-RELATED-RELATED"/>
    <property type="match status" value="1"/>
</dbReference>
<evidence type="ECO:0000259" key="6">
    <source>
        <dbReference type="PROSITE" id="PS50048"/>
    </source>
</evidence>
<sequence length="588" mass="65162">MAVKQTCEGIRGRSMDPDRFHSEDNRRRRSALACNTCRSRRTKCDGQRPRCSFCTARGRDCSYEESQNLPPSPLKGELAKLWEQLDHLTAVVRGQQHSTRGLRKDAFPPAHAASRKFPYMIIQSEAFMSFLGLDSSLPERLEHLERGLQITRTESSTPRIVLIDIHDASILLDAFTEHILTWYPILHVGFTDDFILAVTSGFPTSVQSCLALLVLAIGCVVECEYLVEARNRHPEELYIEAAMGMLPCVLADSSPQSAQCLLLFAVYHLCHARPFQAHDNIAMASFRLQEYLMNHAGTAHDPERMSIAGNCFWSAQINKPERLNTYSEILVQLDLVHSGVWNITAFAPAPTSSNSWLWPVSPPSESPTPSPSDSGLYSPSAELSYFVAEVAMRKMLQRCTWATSTLNQGGHIYAPIVAAELERQLNQWHQLLPEPISFGISLEHVGSGPRRHPNSAQVAFLRAQYYAFKVSIYWPAVYEALTVGDASENLLGDCGMFFSSYAEFVPSAAAAVAVCKPNLWTLCASVFTISMAALAGLAEPCLLEVVSQGVVEGLELATRVFDGVTEVSPSLAEMGSILHERMHFYNTS</sequence>
<reference evidence="7 8" key="1">
    <citation type="submission" date="2024-07" db="EMBL/GenBank/DDBJ databases">
        <title>Section-level genome sequencing and comparative genomics of Aspergillus sections Usti and Cavernicolus.</title>
        <authorList>
            <consortium name="Lawrence Berkeley National Laboratory"/>
            <person name="Nybo J.L."/>
            <person name="Vesth T.C."/>
            <person name="Theobald S."/>
            <person name="Frisvad J.C."/>
            <person name="Larsen T.O."/>
            <person name="Kjaerboelling I."/>
            <person name="Rothschild-Mancinelli K."/>
            <person name="Lyhne E.K."/>
            <person name="Kogle M.E."/>
            <person name="Barry K."/>
            <person name="Clum A."/>
            <person name="Na H."/>
            <person name="Ledsgaard L."/>
            <person name="Lin J."/>
            <person name="Lipzen A."/>
            <person name="Kuo A."/>
            <person name="Riley R."/>
            <person name="Mondo S."/>
            <person name="Labutti K."/>
            <person name="Haridas S."/>
            <person name="Pangalinan J."/>
            <person name="Salamov A.A."/>
            <person name="Simmons B.A."/>
            <person name="Magnuson J.K."/>
            <person name="Chen J."/>
            <person name="Drula E."/>
            <person name="Henrissat B."/>
            <person name="Wiebenga A."/>
            <person name="Lubbers R.J."/>
            <person name="Gomes A.C."/>
            <person name="Makela M.R."/>
            <person name="Stajich J."/>
            <person name="Grigoriev I.V."/>
            <person name="Mortensen U.H."/>
            <person name="De Vries R.P."/>
            <person name="Baker S.E."/>
            <person name="Andersen M.R."/>
        </authorList>
    </citation>
    <scope>NUCLEOTIDE SEQUENCE [LARGE SCALE GENOMIC DNA]</scope>
    <source>
        <strain evidence="7 8">CBS 123904</strain>
    </source>
</reference>
<feature type="compositionally biased region" description="Basic and acidic residues" evidence="5">
    <location>
        <begin position="10"/>
        <end position="25"/>
    </location>
</feature>
<keyword evidence="2" id="KW-0238">DNA-binding</keyword>
<dbReference type="InterPro" id="IPR036864">
    <property type="entry name" value="Zn2-C6_fun-type_DNA-bd_sf"/>
</dbReference>
<evidence type="ECO:0000256" key="1">
    <source>
        <dbReference type="ARBA" id="ARBA00023015"/>
    </source>
</evidence>
<evidence type="ECO:0000256" key="4">
    <source>
        <dbReference type="ARBA" id="ARBA00023242"/>
    </source>
</evidence>
<evidence type="ECO:0000313" key="7">
    <source>
        <dbReference type="EMBL" id="KAL2831287.1"/>
    </source>
</evidence>
<dbReference type="EMBL" id="JBFXLU010000287">
    <property type="protein sequence ID" value="KAL2831287.1"/>
    <property type="molecule type" value="Genomic_DNA"/>
</dbReference>
<dbReference type="Pfam" id="PF00172">
    <property type="entry name" value="Zn_clus"/>
    <property type="match status" value="1"/>
</dbReference>
<accession>A0ABR4IUN0</accession>
<keyword evidence="3" id="KW-0804">Transcription</keyword>
<dbReference type="InterPro" id="IPR053181">
    <property type="entry name" value="EcdB-like_regulator"/>
</dbReference>
<dbReference type="Gene3D" id="4.10.240.10">
    <property type="entry name" value="Zn(2)-C6 fungal-type DNA-binding domain"/>
    <property type="match status" value="1"/>
</dbReference>
<dbReference type="PANTHER" id="PTHR47785:SF3">
    <property type="entry name" value="ZN(2)-C6 FUNGAL-TYPE DOMAIN-CONTAINING PROTEIN"/>
    <property type="match status" value="1"/>
</dbReference>
<dbReference type="PROSITE" id="PS00463">
    <property type="entry name" value="ZN2_CY6_FUNGAL_1"/>
    <property type="match status" value="1"/>
</dbReference>
<name>A0ABR4IUN0_9EURO</name>
<protein>
    <recommendedName>
        <fullName evidence="6">Zn(2)-C6 fungal-type domain-containing protein</fullName>
    </recommendedName>
</protein>
<keyword evidence="1" id="KW-0805">Transcription regulation</keyword>
<proteinExistence type="predicted"/>
<dbReference type="SUPFAM" id="SSF57701">
    <property type="entry name" value="Zn2/Cys6 DNA-binding domain"/>
    <property type="match status" value="1"/>
</dbReference>
<dbReference type="Proteomes" id="UP001610446">
    <property type="component" value="Unassembled WGS sequence"/>
</dbReference>
<feature type="domain" description="Zn(2)-C6 fungal-type" evidence="6">
    <location>
        <begin position="33"/>
        <end position="63"/>
    </location>
</feature>
<evidence type="ECO:0000256" key="3">
    <source>
        <dbReference type="ARBA" id="ARBA00023163"/>
    </source>
</evidence>
<evidence type="ECO:0000313" key="8">
    <source>
        <dbReference type="Proteomes" id="UP001610446"/>
    </source>
</evidence>
<evidence type="ECO:0000256" key="5">
    <source>
        <dbReference type="SAM" id="MobiDB-lite"/>
    </source>
</evidence>
<keyword evidence="4" id="KW-0539">Nucleus</keyword>
<dbReference type="InterPro" id="IPR001138">
    <property type="entry name" value="Zn2Cys6_DnaBD"/>
</dbReference>
<comment type="caution">
    <text evidence="7">The sequence shown here is derived from an EMBL/GenBank/DDBJ whole genome shotgun (WGS) entry which is preliminary data.</text>
</comment>
<dbReference type="PROSITE" id="PS50048">
    <property type="entry name" value="ZN2_CY6_FUNGAL_2"/>
    <property type="match status" value="1"/>
</dbReference>
<dbReference type="CDD" id="cd00067">
    <property type="entry name" value="GAL4"/>
    <property type="match status" value="1"/>
</dbReference>
<dbReference type="SMART" id="SM00066">
    <property type="entry name" value="GAL4"/>
    <property type="match status" value="1"/>
</dbReference>
<organism evidence="7 8">
    <name type="scientific">Aspergillus pseudoustus</name>
    <dbReference type="NCBI Taxonomy" id="1810923"/>
    <lineage>
        <taxon>Eukaryota</taxon>
        <taxon>Fungi</taxon>
        <taxon>Dikarya</taxon>
        <taxon>Ascomycota</taxon>
        <taxon>Pezizomycotina</taxon>
        <taxon>Eurotiomycetes</taxon>
        <taxon>Eurotiomycetidae</taxon>
        <taxon>Eurotiales</taxon>
        <taxon>Aspergillaceae</taxon>
        <taxon>Aspergillus</taxon>
        <taxon>Aspergillus subgen. Nidulantes</taxon>
    </lineage>
</organism>
<keyword evidence="8" id="KW-1185">Reference proteome</keyword>